<protein>
    <submittedName>
        <fullName evidence="2">Uncharacterized protein</fullName>
    </submittedName>
</protein>
<keyword evidence="3" id="KW-1185">Reference proteome</keyword>
<name>A0A2G8LFI3_STIJA</name>
<organism evidence="2 3">
    <name type="scientific">Stichopus japonicus</name>
    <name type="common">Sea cucumber</name>
    <dbReference type="NCBI Taxonomy" id="307972"/>
    <lineage>
        <taxon>Eukaryota</taxon>
        <taxon>Metazoa</taxon>
        <taxon>Echinodermata</taxon>
        <taxon>Eleutherozoa</taxon>
        <taxon>Echinozoa</taxon>
        <taxon>Holothuroidea</taxon>
        <taxon>Aspidochirotacea</taxon>
        <taxon>Aspidochirotida</taxon>
        <taxon>Stichopodidae</taxon>
        <taxon>Apostichopus</taxon>
    </lineage>
</organism>
<reference evidence="2 3" key="1">
    <citation type="journal article" date="2017" name="PLoS Biol.">
        <title>The sea cucumber genome provides insights into morphological evolution and visceral regeneration.</title>
        <authorList>
            <person name="Zhang X."/>
            <person name="Sun L."/>
            <person name="Yuan J."/>
            <person name="Sun Y."/>
            <person name="Gao Y."/>
            <person name="Zhang L."/>
            <person name="Li S."/>
            <person name="Dai H."/>
            <person name="Hamel J.F."/>
            <person name="Liu C."/>
            <person name="Yu Y."/>
            <person name="Liu S."/>
            <person name="Lin W."/>
            <person name="Guo K."/>
            <person name="Jin S."/>
            <person name="Xu P."/>
            <person name="Storey K.B."/>
            <person name="Huan P."/>
            <person name="Zhang T."/>
            <person name="Zhou Y."/>
            <person name="Zhang J."/>
            <person name="Lin C."/>
            <person name="Li X."/>
            <person name="Xing L."/>
            <person name="Huo D."/>
            <person name="Sun M."/>
            <person name="Wang L."/>
            <person name="Mercier A."/>
            <person name="Li F."/>
            <person name="Yang H."/>
            <person name="Xiang J."/>
        </authorList>
    </citation>
    <scope>NUCLEOTIDE SEQUENCE [LARGE SCALE GENOMIC DNA]</scope>
    <source>
        <strain evidence="2">Shaxun</strain>
        <tissue evidence="2">Muscle</tissue>
    </source>
</reference>
<proteinExistence type="predicted"/>
<dbReference type="AlphaFoldDB" id="A0A2G8LFI3"/>
<evidence type="ECO:0000256" key="1">
    <source>
        <dbReference type="SAM" id="MobiDB-lite"/>
    </source>
</evidence>
<dbReference type="EMBL" id="MRZV01000098">
    <property type="protein sequence ID" value="PIK58920.1"/>
    <property type="molecule type" value="Genomic_DNA"/>
</dbReference>
<dbReference type="Proteomes" id="UP000230750">
    <property type="component" value="Unassembled WGS sequence"/>
</dbReference>
<gene>
    <name evidence="2" type="ORF">BSL78_04137</name>
</gene>
<accession>A0A2G8LFI3</accession>
<evidence type="ECO:0000313" key="2">
    <source>
        <dbReference type="EMBL" id="PIK58920.1"/>
    </source>
</evidence>
<sequence length="65" mass="7227">FAILTDCWKLKSPERPLFSKLRSVFQDEGALSLTDHLPEVLAVPSDDDVSSANSYESMKGHTSCR</sequence>
<comment type="caution">
    <text evidence="2">The sequence shown here is derived from an EMBL/GenBank/DDBJ whole genome shotgun (WGS) entry which is preliminary data.</text>
</comment>
<feature type="non-terminal residue" evidence="2">
    <location>
        <position position="1"/>
    </location>
</feature>
<feature type="region of interest" description="Disordered" evidence="1">
    <location>
        <begin position="44"/>
        <end position="65"/>
    </location>
</feature>
<evidence type="ECO:0000313" key="3">
    <source>
        <dbReference type="Proteomes" id="UP000230750"/>
    </source>
</evidence>